<reference evidence="2 3" key="1">
    <citation type="journal article" date="2016" name="Nat. Commun.">
        <title>Thousands of microbial genomes shed light on interconnected biogeochemical processes in an aquifer system.</title>
        <authorList>
            <person name="Anantharaman K."/>
            <person name="Brown C.T."/>
            <person name="Hug L.A."/>
            <person name="Sharon I."/>
            <person name="Castelle C.J."/>
            <person name="Probst A.J."/>
            <person name="Thomas B.C."/>
            <person name="Singh A."/>
            <person name="Wilkins M.J."/>
            <person name="Karaoz U."/>
            <person name="Brodie E.L."/>
            <person name="Williams K.H."/>
            <person name="Hubbard S.S."/>
            <person name="Banfield J.F."/>
        </authorList>
    </citation>
    <scope>NUCLEOTIDE SEQUENCE [LARGE SCALE GENOMIC DNA]</scope>
</reference>
<dbReference type="AlphaFoldDB" id="A0A1F5K288"/>
<evidence type="ECO:0000256" key="1">
    <source>
        <dbReference type="SAM" id="Phobius"/>
    </source>
</evidence>
<name>A0A1F5K288_9BACT</name>
<dbReference type="PROSITE" id="PS00409">
    <property type="entry name" value="PROKAR_NTER_METHYL"/>
    <property type="match status" value="1"/>
</dbReference>
<dbReference type="InterPro" id="IPR012902">
    <property type="entry name" value="N_methyl_site"/>
</dbReference>
<keyword evidence="1" id="KW-0812">Transmembrane</keyword>
<evidence type="ECO:0008006" key="4">
    <source>
        <dbReference type="Google" id="ProtNLM"/>
    </source>
</evidence>
<keyword evidence="1" id="KW-0472">Membrane</keyword>
<keyword evidence="1" id="KW-1133">Transmembrane helix</keyword>
<evidence type="ECO:0000313" key="2">
    <source>
        <dbReference type="EMBL" id="OGE35013.1"/>
    </source>
</evidence>
<dbReference type="STRING" id="1797780.A3E45_01665"/>
<feature type="transmembrane region" description="Helical" evidence="1">
    <location>
        <begin position="6"/>
        <end position="28"/>
    </location>
</feature>
<proteinExistence type="predicted"/>
<protein>
    <recommendedName>
        <fullName evidence="4">Prepilin-type N-terminal cleavage/methylation domain-containing protein</fullName>
    </recommendedName>
</protein>
<evidence type="ECO:0000313" key="3">
    <source>
        <dbReference type="Proteomes" id="UP000176405"/>
    </source>
</evidence>
<comment type="caution">
    <text evidence="2">The sequence shown here is derived from an EMBL/GenBank/DDBJ whole genome shotgun (WGS) entry which is preliminary data.</text>
</comment>
<organism evidence="2 3">
    <name type="scientific">Candidatus Daviesbacteria bacterium RIFCSPHIGHO2_12_FULL_43_11</name>
    <dbReference type="NCBI Taxonomy" id="1797780"/>
    <lineage>
        <taxon>Bacteria</taxon>
        <taxon>Candidatus Daviesiibacteriota</taxon>
    </lineage>
</organism>
<gene>
    <name evidence="2" type="ORF">A3E45_01665</name>
</gene>
<accession>A0A1F5K288</accession>
<dbReference type="EMBL" id="MFDH01000029">
    <property type="protein sequence ID" value="OGE35013.1"/>
    <property type="molecule type" value="Genomic_DNA"/>
</dbReference>
<sequence>MRGFTLLETVIAAGIALIVGTFLVAILVNHSGLFYKQNSIVSEGLSLNDAIREIENNIRQAVYVADGYPESAPDYATGVETLVLKLPALSETGVIDGIYDYAVIAKDPSEPKVIRLWIFPDPQSTRKASNLVLTNLLESVNFKFLDKSGNLVAPVSAASVGTTLTVLSQTGSVGSSRASSAVTTLRNFGP</sequence>
<dbReference type="Proteomes" id="UP000176405">
    <property type="component" value="Unassembled WGS sequence"/>
</dbReference>